<comment type="caution">
    <text evidence="4">The sequence shown here is derived from an EMBL/GenBank/DDBJ whole genome shotgun (WGS) entry which is preliminary data.</text>
</comment>
<evidence type="ECO:0000313" key="5">
    <source>
        <dbReference type="Proteomes" id="UP000824073"/>
    </source>
</evidence>
<dbReference type="Gene3D" id="3.50.90.10">
    <property type="entry name" value="YerB-like"/>
    <property type="match status" value="1"/>
</dbReference>
<feature type="region of interest" description="Disordered" evidence="1">
    <location>
        <begin position="40"/>
        <end position="73"/>
    </location>
</feature>
<dbReference type="Pfam" id="PF11258">
    <property type="entry name" value="DUF3048"/>
    <property type="match status" value="1"/>
</dbReference>
<dbReference type="SUPFAM" id="SSF159774">
    <property type="entry name" value="YerB-like"/>
    <property type="match status" value="1"/>
</dbReference>
<dbReference type="InterPro" id="IPR021416">
    <property type="entry name" value="DUF3048_N"/>
</dbReference>
<evidence type="ECO:0000259" key="3">
    <source>
        <dbReference type="Pfam" id="PF17479"/>
    </source>
</evidence>
<proteinExistence type="predicted"/>
<reference evidence="4" key="1">
    <citation type="submission" date="2020-10" db="EMBL/GenBank/DDBJ databases">
        <authorList>
            <person name="Gilroy R."/>
        </authorList>
    </citation>
    <scope>NUCLEOTIDE SEQUENCE</scope>
    <source>
        <strain evidence="4">CHK191-8634</strain>
    </source>
</reference>
<evidence type="ECO:0000256" key="1">
    <source>
        <dbReference type="SAM" id="MobiDB-lite"/>
    </source>
</evidence>
<dbReference type="EMBL" id="DVMR01000015">
    <property type="protein sequence ID" value="HIU42960.1"/>
    <property type="molecule type" value="Genomic_DNA"/>
</dbReference>
<gene>
    <name evidence="4" type="ORF">IAB67_01530</name>
</gene>
<sequence length="384" mass="42284">MSRHLVPRRRRANRRLILAAAVLAALVLVIAALLSTCGGPAEEPAPDDDLTVPEPPEEDVPDEPQAQDDDFVPDGNVNPLTGLCDGIGDDKLNRRPVAFMVSNSYDSLPQWGISQADIIYEMLAEGRITRLLAIFQDPSKIEALASIRSARPYFIDIAQSYGAVYMHFGGSVPAYEAIAARDDLISIDGIKGSWEGTLFIRDPDRRKQLGLEHSVYTDGEKIEAALEKLDANLSLTGSPSAFQFGSAHSAQDGSAAQKVTITYSSRNQPWFEYDAETDEYLRFQYGEPHMDAWQEQQVSVKNLFVLRMSTYDVPDSSLGLVEVTTTGQGTGYYFCDGKMVDITWQKDAYNTPITLYDTDGEELTVARGKSFVCVVTESADVTVE</sequence>
<dbReference type="InterPro" id="IPR023158">
    <property type="entry name" value="YerB-like_sf"/>
</dbReference>
<protein>
    <submittedName>
        <fullName evidence="4">DUF3048 domain-containing protein</fullName>
    </submittedName>
</protein>
<dbReference type="InterPro" id="IPR035328">
    <property type="entry name" value="DUF3048_C"/>
</dbReference>
<reference evidence="4" key="2">
    <citation type="journal article" date="2021" name="PeerJ">
        <title>Extensive microbial diversity within the chicken gut microbiome revealed by metagenomics and culture.</title>
        <authorList>
            <person name="Gilroy R."/>
            <person name="Ravi A."/>
            <person name="Getino M."/>
            <person name="Pursley I."/>
            <person name="Horton D.L."/>
            <person name="Alikhan N.F."/>
            <person name="Baker D."/>
            <person name="Gharbi K."/>
            <person name="Hall N."/>
            <person name="Watson M."/>
            <person name="Adriaenssens E.M."/>
            <person name="Foster-Nyarko E."/>
            <person name="Jarju S."/>
            <person name="Secka A."/>
            <person name="Antonio M."/>
            <person name="Oren A."/>
            <person name="Chaudhuri R.R."/>
            <person name="La Ragione R."/>
            <person name="Hildebrand F."/>
            <person name="Pallen M.J."/>
        </authorList>
    </citation>
    <scope>NUCLEOTIDE SEQUENCE</scope>
    <source>
        <strain evidence="4">CHK191-8634</strain>
    </source>
</reference>
<dbReference type="Proteomes" id="UP000824073">
    <property type="component" value="Unassembled WGS sequence"/>
</dbReference>
<evidence type="ECO:0000259" key="2">
    <source>
        <dbReference type="Pfam" id="PF11258"/>
    </source>
</evidence>
<organism evidence="4 5">
    <name type="scientific">Candidatus Ventrousia excrementavium</name>
    <dbReference type="NCBI Taxonomy" id="2840961"/>
    <lineage>
        <taxon>Bacteria</taxon>
        <taxon>Bacillati</taxon>
        <taxon>Bacillota</taxon>
        <taxon>Clostridia</taxon>
        <taxon>Eubacteriales</taxon>
        <taxon>Clostridiaceae</taxon>
        <taxon>Clostridiaceae incertae sedis</taxon>
        <taxon>Candidatus Ventrousia</taxon>
    </lineage>
</organism>
<feature type="domain" description="DUF3048" evidence="2">
    <location>
        <begin position="87"/>
        <end position="230"/>
    </location>
</feature>
<dbReference type="Pfam" id="PF17479">
    <property type="entry name" value="DUF3048_C"/>
    <property type="match status" value="1"/>
</dbReference>
<name>A0A9D1ITS5_9CLOT</name>
<feature type="compositionally biased region" description="Acidic residues" evidence="1">
    <location>
        <begin position="44"/>
        <end position="72"/>
    </location>
</feature>
<dbReference type="AlphaFoldDB" id="A0A9D1ITS5"/>
<accession>A0A9D1ITS5</accession>
<feature type="domain" description="DUF3048" evidence="3">
    <location>
        <begin position="259"/>
        <end position="372"/>
    </location>
</feature>
<evidence type="ECO:0000313" key="4">
    <source>
        <dbReference type="EMBL" id="HIU42960.1"/>
    </source>
</evidence>